<dbReference type="InterPro" id="IPR001227">
    <property type="entry name" value="Ac_transferase_dom_sf"/>
</dbReference>
<dbReference type="PANTHER" id="PTHR42681:SF6">
    <property type="entry name" value="BLL0263 PROTEIN"/>
    <property type="match status" value="1"/>
</dbReference>
<keyword evidence="3" id="KW-1185">Reference proteome</keyword>
<dbReference type="RefSeq" id="WP_345278172.1">
    <property type="nucleotide sequence ID" value="NZ_BAABAJ010000001.1"/>
</dbReference>
<dbReference type="Gene3D" id="3.40.366.10">
    <property type="entry name" value="Malonyl-Coenzyme A Acyl Carrier Protein, domain 2"/>
    <property type="match status" value="1"/>
</dbReference>
<dbReference type="Proteomes" id="UP001501000">
    <property type="component" value="Unassembled WGS sequence"/>
</dbReference>
<dbReference type="PANTHER" id="PTHR42681">
    <property type="entry name" value="MALONYL-COA-ACYL CARRIER PROTEIN TRANSACYLASE, MITOCHONDRIAL"/>
    <property type="match status" value="1"/>
</dbReference>
<dbReference type="InterPro" id="IPR016035">
    <property type="entry name" value="Acyl_Trfase/lysoPLipase"/>
</dbReference>
<organism evidence="2 3">
    <name type="scientific">Streptomyces gulbargensis</name>
    <dbReference type="NCBI Taxonomy" id="364901"/>
    <lineage>
        <taxon>Bacteria</taxon>
        <taxon>Bacillati</taxon>
        <taxon>Actinomycetota</taxon>
        <taxon>Actinomycetes</taxon>
        <taxon>Kitasatosporales</taxon>
        <taxon>Streptomycetaceae</taxon>
        <taxon>Streptomyces</taxon>
    </lineage>
</organism>
<dbReference type="Pfam" id="PF00698">
    <property type="entry name" value="Acyl_transf_1"/>
    <property type="match status" value="1"/>
</dbReference>
<evidence type="ECO:0000313" key="2">
    <source>
        <dbReference type="EMBL" id="GAA3897250.1"/>
    </source>
</evidence>
<reference evidence="3" key="1">
    <citation type="journal article" date="2019" name="Int. J. Syst. Evol. Microbiol.">
        <title>The Global Catalogue of Microorganisms (GCM) 10K type strain sequencing project: providing services to taxonomists for standard genome sequencing and annotation.</title>
        <authorList>
            <consortium name="The Broad Institute Genomics Platform"/>
            <consortium name="The Broad Institute Genome Sequencing Center for Infectious Disease"/>
            <person name="Wu L."/>
            <person name="Ma J."/>
        </authorList>
    </citation>
    <scope>NUCLEOTIDE SEQUENCE [LARGE SCALE GENOMIC DNA]</scope>
    <source>
        <strain evidence="3">JCM 16956</strain>
    </source>
</reference>
<gene>
    <name evidence="2" type="ORF">GCM10022244_04380</name>
</gene>
<comment type="caution">
    <text evidence="2">The sequence shown here is derived from an EMBL/GenBank/DDBJ whole genome shotgun (WGS) entry which is preliminary data.</text>
</comment>
<dbReference type="InterPro" id="IPR016036">
    <property type="entry name" value="Malonyl_transacylase_ACP-bd"/>
</dbReference>
<sequence>MLTALAFPGQGALRGPKGAELLDRYPDRVEQAEDLLGHALRPVLTAEPGTPERHLTRTQPTLFVLTRLAALDEPEPDYLAGHSMGELTALCHAGSIDFATALRLVLLRARLISQCPVPGGMLAVTGLDAGALTALLATEGFADLDLANLNAPDQTVLSGPTDSLRAFAAVVRRAGTGRATLIDAPNPGHSRYMAAAAAGFAEALAEVDFRAPRIPVVSNVTARPHRPERLAELLTQHLYRPVRWADSMVYLSAAGVTRLRQAGSGGLLPKLWTACTAPLVTAGSGGDAQE</sequence>
<dbReference type="EMBL" id="BAABAJ010000001">
    <property type="protein sequence ID" value="GAA3897250.1"/>
    <property type="molecule type" value="Genomic_DNA"/>
</dbReference>
<feature type="domain" description="Malonyl-CoA:ACP transacylase (MAT)" evidence="1">
    <location>
        <begin position="6"/>
        <end position="284"/>
    </location>
</feature>
<evidence type="ECO:0000313" key="3">
    <source>
        <dbReference type="Proteomes" id="UP001501000"/>
    </source>
</evidence>
<accession>A0ABP7LAQ6</accession>
<protein>
    <recommendedName>
        <fullName evidence="1">Malonyl-CoA:ACP transacylase (MAT) domain-containing protein</fullName>
    </recommendedName>
</protein>
<proteinExistence type="predicted"/>
<dbReference type="InterPro" id="IPR014043">
    <property type="entry name" value="Acyl_transferase_dom"/>
</dbReference>
<dbReference type="Gene3D" id="3.30.70.250">
    <property type="entry name" value="Malonyl-CoA ACP transacylase, ACP-binding"/>
    <property type="match status" value="1"/>
</dbReference>
<name>A0ABP7LAQ6_9ACTN</name>
<dbReference type="SMART" id="SM00827">
    <property type="entry name" value="PKS_AT"/>
    <property type="match status" value="1"/>
</dbReference>
<dbReference type="SUPFAM" id="SSF52151">
    <property type="entry name" value="FabD/lysophospholipase-like"/>
    <property type="match status" value="1"/>
</dbReference>
<dbReference type="SUPFAM" id="SSF55048">
    <property type="entry name" value="Probable ACP-binding domain of malonyl-CoA ACP transacylase"/>
    <property type="match status" value="1"/>
</dbReference>
<dbReference type="InterPro" id="IPR050858">
    <property type="entry name" value="Mal-CoA-ACP_Trans/PKS_FabD"/>
</dbReference>
<evidence type="ECO:0000259" key="1">
    <source>
        <dbReference type="SMART" id="SM00827"/>
    </source>
</evidence>